<keyword evidence="10" id="KW-1133">Transmembrane helix</keyword>
<keyword evidence="5 10" id="KW-0274">FAD</keyword>
<dbReference type="GO" id="GO:0006457">
    <property type="term" value="P:protein folding"/>
    <property type="evidence" value="ECO:0007669"/>
    <property type="project" value="TreeGrafter"/>
</dbReference>
<keyword evidence="7" id="KW-1015">Disulfide bond</keyword>
<dbReference type="FunFam" id="1.20.120.310:FF:000001">
    <property type="entry name" value="Sulfhydryl oxidase"/>
    <property type="match status" value="1"/>
</dbReference>
<dbReference type="GO" id="GO:0000139">
    <property type="term" value="C:Golgi membrane"/>
    <property type="evidence" value="ECO:0007669"/>
    <property type="project" value="TreeGrafter"/>
</dbReference>
<feature type="transmembrane region" description="Helical" evidence="10">
    <location>
        <begin position="597"/>
        <end position="619"/>
    </location>
</feature>
<feature type="chain" id="PRO_5012126650" description="Sulfhydryl oxidase" evidence="11">
    <location>
        <begin position="22"/>
        <end position="644"/>
    </location>
</feature>
<keyword evidence="3 10" id="KW-0285">Flavoprotein</keyword>
<accession>A0A224X919</accession>
<evidence type="ECO:0000256" key="9">
    <source>
        <dbReference type="ARBA" id="ARBA00048864"/>
    </source>
</evidence>
<dbReference type="Pfam" id="PF00085">
    <property type="entry name" value="Thioredoxin"/>
    <property type="match status" value="1"/>
</dbReference>
<feature type="domain" description="Thioredoxin" evidence="13">
    <location>
        <begin position="23"/>
        <end position="163"/>
    </location>
</feature>
<dbReference type="InterPro" id="IPR039798">
    <property type="entry name" value="Sulfhydryl_oxidase"/>
</dbReference>
<evidence type="ECO:0000256" key="7">
    <source>
        <dbReference type="ARBA" id="ARBA00023157"/>
    </source>
</evidence>
<dbReference type="PANTHER" id="PTHR22897">
    <property type="entry name" value="QUIESCIN Q6-RELATED SULFHYDRYL OXIDASE"/>
    <property type="match status" value="1"/>
</dbReference>
<keyword evidence="6 10" id="KW-0560">Oxidoreductase</keyword>
<keyword evidence="10" id="KW-0472">Membrane</keyword>
<evidence type="ECO:0000256" key="1">
    <source>
        <dbReference type="ARBA" id="ARBA00001974"/>
    </source>
</evidence>
<dbReference type="Pfam" id="PF18371">
    <property type="entry name" value="FAD_SOX"/>
    <property type="match status" value="1"/>
</dbReference>
<dbReference type="EMBL" id="GFTR01007601">
    <property type="protein sequence ID" value="JAW08825.1"/>
    <property type="molecule type" value="Transcribed_RNA"/>
</dbReference>
<dbReference type="InterPro" id="IPR036249">
    <property type="entry name" value="Thioredoxin-like_sf"/>
</dbReference>
<keyword evidence="8" id="KW-0325">Glycoprotein</keyword>
<dbReference type="PROSITE" id="PS51324">
    <property type="entry name" value="ERV_ALR"/>
    <property type="match status" value="1"/>
</dbReference>
<dbReference type="AlphaFoldDB" id="A0A224X919"/>
<keyword evidence="10" id="KW-0812">Transmembrane</keyword>
<comment type="cofactor">
    <cofactor evidence="1 10">
        <name>FAD</name>
        <dbReference type="ChEBI" id="CHEBI:57692"/>
    </cofactor>
</comment>
<evidence type="ECO:0000313" key="14">
    <source>
        <dbReference type="EMBL" id="JAW08825.1"/>
    </source>
</evidence>
<dbReference type="GO" id="GO:0016971">
    <property type="term" value="F:flavin-dependent sulfhydryl oxidase activity"/>
    <property type="evidence" value="ECO:0007669"/>
    <property type="project" value="InterPro"/>
</dbReference>
<evidence type="ECO:0000256" key="6">
    <source>
        <dbReference type="ARBA" id="ARBA00023002"/>
    </source>
</evidence>
<dbReference type="CDD" id="cd02992">
    <property type="entry name" value="PDI_a_QSOX"/>
    <property type="match status" value="1"/>
</dbReference>
<evidence type="ECO:0000256" key="10">
    <source>
        <dbReference type="RuleBase" id="RU371123"/>
    </source>
</evidence>
<evidence type="ECO:0000256" key="2">
    <source>
        <dbReference type="ARBA" id="ARBA00006041"/>
    </source>
</evidence>
<evidence type="ECO:0000259" key="12">
    <source>
        <dbReference type="PROSITE" id="PS51324"/>
    </source>
</evidence>
<feature type="domain" description="ERV/ALR sulfhydryl oxidase" evidence="12">
    <location>
        <begin position="416"/>
        <end position="516"/>
    </location>
</feature>
<dbReference type="InterPro" id="IPR017905">
    <property type="entry name" value="ERV/ALR_sulphydryl_oxidase"/>
</dbReference>
<dbReference type="InterPro" id="IPR042568">
    <property type="entry name" value="QSOX_FAD-bd_sf"/>
</dbReference>
<keyword evidence="4 11" id="KW-0732">Signal</keyword>
<comment type="similarity">
    <text evidence="2">Belongs to the quiescin-sulfhydryl oxidase (QSOX) family.</text>
</comment>
<dbReference type="Gene3D" id="1.20.120.310">
    <property type="entry name" value="ERV/ALR sulfhydryl oxidase domain"/>
    <property type="match status" value="1"/>
</dbReference>
<dbReference type="PROSITE" id="PS51352">
    <property type="entry name" value="THIOREDOXIN_2"/>
    <property type="match status" value="1"/>
</dbReference>
<dbReference type="PROSITE" id="PS00194">
    <property type="entry name" value="THIOREDOXIN_1"/>
    <property type="match status" value="1"/>
</dbReference>
<dbReference type="Gene3D" id="3.40.30.10">
    <property type="entry name" value="Glutaredoxin"/>
    <property type="match status" value="2"/>
</dbReference>
<sequence>MNVPLLKVSFLFVSFFVISTCEQFLSADTRKISHQIATGRGLYSEYDKIALLNSSNFRSEVYGNTTYKSWFVEFYSSWCGHCQRFSGPWKSLAQDIYGWKNLVRVAAVDCSNPFNTPLCRDYEVMTYPNLRYFPSGSSQDFLGIVVPDREVASLRQFIVRHLRNESEKRTDVPDVFHEYHGTLDEIWNENIAFAMIVTGNSSSFTGIELALDLNQVEKIKVVSVPQDNENIRSVLNEEGVFLLTKGSKELEKIGLVNESHLNLYDKTRSILSKKGVKLPLLENKHISVVPISADLVVELIKIDQLVKENLQKNKISDMVFQVDIEGALRQTLFVEIPSHKEIKEDKLTALKLYLKTLAELFPIGENGKNFLRCLRNEIYSKTEIKGSDFISEVKSCEEGNSPVYLSTGGWIGCRGSEPRFRGYPCALWTMFHTLVVQAHIHPPAEPKQPLRAMRGYITHFFGCTDCSQHFQSMAETMEGNVTDTGSSILWLWKAHNSVNKRLHTDPTEDPKHPKVQFPPPDICPECHEGGVWNIEKVLIFLKNMYTNISYLSLSDLPGVTEIPAVASNLIRHEVIVDEKGSTKFEKNEMHATWDLNLIDIFLVSLLYLTSVAIIGLICIKLCKKYQRKKLNVNSWDMADIFQKV</sequence>
<dbReference type="GO" id="GO:0005615">
    <property type="term" value="C:extracellular space"/>
    <property type="evidence" value="ECO:0007669"/>
    <property type="project" value="TreeGrafter"/>
</dbReference>
<feature type="signal peptide" evidence="11">
    <location>
        <begin position="1"/>
        <end position="21"/>
    </location>
</feature>
<organism evidence="14">
    <name type="scientific">Panstrongylus lignarius</name>
    <dbReference type="NCBI Taxonomy" id="156445"/>
    <lineage>
        <taxon>Eukaryota</taxon>
        <taxon>Metazoa</taxon>
        <taxon>Ecdysozoa</taxon>
        <taxon>Arthropoda</taxon>
        <taxon>Hexapoda</taxon>
        <taxon>Insecta</taxon>
        <taxon>Pterygota</taxon>
        <taxon>Neoptera</taxon>
        <taxon>Paraneoptera</taxon>
        <taxon>Hemiptera</taxon>
        <taxon>Heteroptera</taxon>
        <taxon>Panheteroptera</taxon>
        <taxon>Cimicomorpha</taxon>
        <taxon>Reduviidae</taxon>
        <taxon>Triatominae</taxon>
        <taxon>Panstrongylus</taxon>
    </lineage>
</organism>
<reference evidence="14" key="1">
    <citation type="journal article" date="2018" name="PLoS Negl. Trop. Dis.">
        <title>An insight into the salivary gland and fat body transcriptome of Panstrongylus lignarius (Hemiptera: Heteroptera), the main vector of Chagas disease in Peru.</title>
        <authorList>
            <person name="Nevoa J.C."/>
            <person name="Mendes M.T."/>
            <person name="da Silva M.V."/>
            <person name="Soares S.C."/>
            <person name="Oliveira C.J.F."/>
            <person name="Ribeiro J.M.C."/>
        </authorList>
    </citation>
    <scope>NUCLEOTIDE SEQUENCE</scope>
</reference>
<dbReference type="InterPro" id="IPR017937">
    <property type="entry name" value="Thioredoxin_CS"/>
</dbReference>
<evidence type="ECO:0000256" key="5">
    <source>
        <dbReference type="ARBA" id="ARBA00022827"/>
    </source>
</evidence>
<dbReference type="PANTHER" id="PTHR22897:SF8">
    <property type="entry name" value="SULFHYDRYL OXIDASE"/>
    <property type="match status" value="1"/>
</dbReference>
<name>A0A224X919_9HEMI</name>
<dbReference type="SUPFAM" id="SSF52833">
    <property type="entry name" value="Thioredoxin-like"/>
    <property type="match status" value="1"/>
</dbReference>
<evidence type="ECO:0000256" key="8">
    <source>
        <dbReference type="ARBA" id="ARBA00023180"/>
    </source>
</evidence>
<dbReference type="Pfam" id="PF04777">
    <property type="entry name" value="Evr1_Alr"/>
    <property type="match status" value="1"/>
</dbReference>
<evidence type="ECO:0000256" key="11">
    <source>
        <dbReference type="SAM" id="SignalP"/>
    </source>
</evidence>
<protein>
    <recommendedName>
        <fullName evidence="10">Sulfhydryl oxidase</fullName>
        <ecNumber evidence="10">1.8.3.2</ecNumber>
    </recommendedName>
</protein>
<evidence type="ECO:0000259" key="13">
    <source>
        <dbReference type="PROSITE" id="PS51352"/>
    </source>
</evidence>
<dbReference type="SUPFAM" id="SSF69000">
    <property type="entry name" value="FAD-dependent thiol oxidase"/>
    <property type="match status" value="1"/>
</dbReference>
<dbReference type="InterPro" id="IPR036774">
    <property type="entry name" value="ERV/ALR_sulphydryl_oxid_sf"/>
</dbReference>
<dbReference type="GO" id="GO:0003756">
    <property type="term" value="F:protein disulfide isomerase activity"/>
    <property type="evidence" value="ECO:0007669"/>
    <property type="project" value="TreeGrafter"/>
</dbReference>
<dbReference type="Gene3D" id="1.20.120.1960">
    <property type="entry name" value="QSOX sulfhydryl oxidase domain"/>
    <property type="match status" value="1"/>
</dbReference>
<proteinExistence type="inferred from homology"/>
<dbReference type="InterPro" id="IPR040986">
    <property type="entry name" value="QSOX_FAD-bd_dom"/>
</dbReference>
<comment type="catalytic activity">
    <reaction evidence="9 10">
        <text>2 R'C(R)SH + O2 = R'C(R)S-S(R)CR' + H2O2</text>
        <dbReference type="Rhea" id="RHEA:17357"/>
        <dbReference type="ChEBI" id="CHEBI:15379"/>
        <dbReference type="ChEBI" id="CHEBI:16240"/>
        <dbReference type="ChEBI" id="CHEBI:16520"/>
        <dbReference type="ChEBI" id="CHEBI:17412"/>
        <dbReference type="EC" id="1.8.3.2"/>
    </reaction>
</comment>
<dbReference type="EC" id="1.8.3.2" evidence="10"/>
<evidence type="ECO:0000256" key="4">
    <source>
        <dbReference type="ARBA" id="ARBA00022729"/>
    </source>
</evidence>
<dbReference type="InterPro" id="IPR013766">
    <property type="entry name" value="Thioredoxin_domain"/>
</dbReference>
<evidence type="ECO:0000256" key="3">
    <source>
        <dbReference type="ARBA" id="ARBA00022630"/>
    </source>
</evidence>